<dbReference type="GO" id="GO:0005524">
    <property type="term" value="F:ATP binding"/>
    <property type="evidence" value="ECO:0007669"/>
    <property type="project" value="UniProtKB-KW"/>
</dbReference>
<evidence type="ECO:0000259" key="2">
    <source>
        <dbReference type="Pfam" id="PF13581"/>
    </source>
</evidence>
<reference evidence="3" key="1">
    <citation type="submission" date="2021-04" db="EMBL/GenBank/DDBJ databases">
        <title>Pseudonocardia sp. nov., isolated from sandy soil of mangrove forest.</title>
        <authorList>
            <person name="Zan Z."/>
            <person name="Huang R."/>
            <person name="Liu W."/>
        </authorList>
    </citation>
    <scope>NUCLEOTIDE SEQUENCE</scope>
    <source>
        <strain evidence="3">S2-4</strain>
    </source>
</reference>
<dbReference type="PANTHER" id="PTHR35526:SF3">
    <property type="entry name" value="ANTI-SIGMA-F FACTOR RSBW"/>
    <property type="match status" value="1"/>
</dbReference>
<keyword evidence="1" id="KW-0723">Serine/threonine-protein kinase</keyword>
<dbReference type="CDD" id="cd16936">
    <property type="entry name" value="HATPase_RsbW-like"/>
    <property type="match status" value="1"/>
</dbReference>
<dbReference type="InterPro" id="IPR003594">
    <property type="entry name" value="HATPase_dom"/>
</dbReference>
<keyword evidence="3" id="KW-0547">Nucleotide-binding</keyword>
<dbReference type="InterPro" id="IPR036890">
    <property type="entry name" value="HATPase_C_sf"/>
</dbReference>
<dbReference type="Pfam" id="PF13581">
    <property type="entry name" value="HATPase_c_2"/>
    <property type="match status" value="1"/>
</dbReference>
<dbReference type="SUPFAM" id="SSF52091">
    <property type="entry name" value="SpoIIaa-like"/>
    <property type="match status" value="1"/>
</dbReference>
<evidence type="ECO:0000313" key="4">
    <source>
        <dbReference type="Proteomes" id="UP001165283"/>
    </source>
</evidence>
<keyword evidence="1" id="KW-0808">Transferase</keyword>
<organism evidence="3 4">
    <name type="scientific">Pseudonocardia humida</name>
    <dbReference type="NCBI Taxonomy" id="2800819"/>
    <lineage>
        <taxon>Bacteria</taxon>
        <taxon>Bacillati</taxon>
        <taxon>Actinomycetota</taxon>
        <taxon>Actinomycetes</taxon>
        <taxon>Pseudonocardiales</taxon>
        <taxon>Pseudonocardiaceae</taxon>
        <taxon>Pseudonocardia</taxon>
    </lineage>
</organism>
<keyword evidence="1" id="KW-0418">Kinase</keyword>
<name>A0ABT0ZV34_9PSEU</name>
<protein>
    <submittedName>
        <fullName evidence="3">ATP-binding protein</fullName>
    </submittedName>
</protein>
<dbReference type="Proteomes" id="UP001165283">
    <property type="component" value="Unassembled WGS sequence"/>
</dbReference>
<dbReference type="SUPFAM" id="SSF55874">
    <property type="entry name" value="ATPase domain of HSP90 chaperone/DNA topoisomerase II/histidine kinase"/>
    <property type="match status" value="1"/>
</dbReference>
<keyword evidence="4" id="KW-1185">Reference proteome</keyword>
<gene>
    <name evidence="3" type="ORF">KDL28_05980</name>
</gene>
<evidence type="ECO:0000313" key="3">
    <source>
        <dbReference type="EMBL" id="MCO1654601.1"/>
    </source>
</evidence>
<dbReference type="Gene3D" id="3.30.750.24">
    <property type="entry name" value="STAS domain"/>
    <property type="match status" value="1"/>
</dbReference>
<dbReference type="PANTHER" id="PTHR35526">
    <property type="entry name" value="ANTI-SIGMA-F FACTOR RSBW-RELATED"/>
    <property type="match status" value="1"/>
</dbReference>
<accession>A0ABT0ZV34</accession>
<comment type="caution">
    <text evidence="3">The sequence shown here is derived from an EMBL/GenBank/DDBJ whole genome shotgun (WGS) entry which is preliminary data.</text>
</comment>
<keyword evidence="3" id="KW-0067">ATP-binding</keyword>
<dbReference type="Gene3D" id="3.30.565.10">
    <property type="entry name" value="Histidine kinase-like ATPase, C-terminal domain"/>
    <property type="match status" value="1"/>
</dbReference>
<dbReference type="InterPro" id="IPR050267">
    <property type="entry name" value="Anti-sigma-factor_SerPK"/>
</dbReference>
<sequence>MAGPVHDPGGIPAGISIAVEHAGDATMWLTGRLCVADCAAVGAVLDRLLRDADCVTIDVGGLTVEQPAALDVLTTALLDAGGWPVAKLAVRGTDRAVLRALHLSGVSRSVAVAGSSAGARRACDRRPAQVRARQALPPEPESVQRARRFLEIRLALWAYPGATAPEAVQVVSELVTNAVEHAGTPLHVDVVLDDTALQCRVRDYSSELPILDEPCTRLQGGLGLHIVDGLATDWGCTPHPDGKTVWARFAAEPPLAG</sequence>
<proteinExistence type="predicted"/>
<dbReference type="InterPro" id="IPR036513">
    <property type="entry name" value="STAS_dom_sf"/>
</dbReference>
<dbReference type="RefSeq" id="WP_252436213.1">
    <property type="nucleotide sequence ID" value="NZ_JAGSOV010000011.1"/>
</dbReference>
<evidence type="ECO:0000256" key="1">
    <source>
        <dbReference type="ARBA" id="ARBA00022527"/>
    </source>
</evidence>
<dbReference type="EMBL" id="JAGSOV010000011">
    <property type="protein sequence ID" value="MCO1654601.1"/>
    <property type="molecule type" value="Genomic_DNA"/>
</dbReference>
<feature type="domain" description="Histidine kinase/HSP90-like ATPase" evidence="2">
    <location>
        <begin position="136"/>
        <end position="248"/>
    </location>
</feature>